<dbReference type="NCBIfam" id="TIGR00125">
    <property type="entry name" value="cyt_tran_rel"/>
    <property type="match status" value="1"/>
</dbReference>
<evidence type="ECO:0000313" key="14">
    <source>
        <dbReference type="Proteomes" id="UP001158598"/>
    </source>
</evidence>
<dbReference type="SUPFAM" id="SSF52374">
    <property type="entry name" value="Nucleotidylyl transferase"/>
    <property type="match status" value="1"/>
</dbReference>
<evidence type="ECO:0000313" key="13">
    <source>
        <dbReference type="EMBL" id="CAI8864361.1"/>
    </source>
</evidence>
<evidence type="ECO:0000256" key="2">
    <source>
        <dbReference type="ARBA" id="ARBA00005019"/>
    </source>
</evidence>
<dbReference type="AlphaFoldDB" id="A0AA35UF79"/>
<gene>
    <name evidence="11 13" type="primary">nadD</name>
    <name evidence="13" type="ORF">MCNOR_2746</name>
</gene>
<evidence type="ECO:0000256" key="5">
    <source>
        <dbReference type="ARBA" id="ARBA00022679"/>
    </source>
</evidence>
<dbReference type="PANTHER" id="PTHR39321">
    <property type="entry name" value="NICOTINATE-NUCLEOTIDE ADENYLYLTRANSFERASE-RELATED"/>
    <property type="match status" value="1"/>
</dbReference>
<dbReference type="HAMAP" id="MF_00244">
    <property type="entry name" value="NaMN_adenylyltr"/>
    <property type="match status" value="1"/>
</dbReference>
<keyword evidence="6 11" id="KW-0548">Nucleotidyltransferase</keyword>
<protein>
    <recommendedName>
        <fullName evidence="11">Probable nicotinate-nucleotide adenylyltransferase</fullName>
        <ecNumber evidence="11">2.7.7.18</ecNumber>
    </recommendedName>
    <alternativeName>
        <fullName evidence="11">Deamido-NAD(+) diphosphorylase</fullName>
    </alternativeName>
    <alternativeName>
        <fullName evidence="11">Deamido-NAD(+) pyrophosphorylase</fullName>
    </alternativeName>
    <alternativeName>
        <fullName evidence="11">Nicotinate mononucleotide adenylyltransferase</fullName>
        <shortName evidence="11">NaMN adenylyltransferase</shortName>
    </alternativeName>
</protein>
<keyword evidence="8 11" id="KW-0067">ATP-binding</keyword>
<dbReference type="EC" id="2.7.7.18" evidence="11"/>
<comment type="function">
    <text evidence="1 11">Catalyzes the reversible adenylation of nicotinate mononucleotide (NaMN) to nicotinic acid adenine dinucleotide (NaAD).</text>
</comment>
<dbReference type="NCBIfam" id="NF000840">
    <property type="entry name" value="PRK00071.1-3"/>
    <property type="match status" value="1"/>
</dbReference>
<evidence type="ECO:0000256" key="9">
    <source>
        <dbReference type="ARBA" id="ARBA00023027"/>
    </source>
</evidence>
<dbReference type="Gene3D" id="3.40.50.620">
    <property type="entry name" value="HUPs"/>
    <property type="match status" value="1"/>
</dbReference>
<sequence>MIGIYGGTFDPVHYGHLRAALEVREDLELRELRFLPCHQPPHRPPPVADPQTRLRMLEIALADADGGFVLDTRELDRGGPSYMVDTLSSIRKETGDEPLCLILGLDAFLALPAWHRWRRLFSLAHIVVLQRPDYDIEYAEDLKHCVEERQVTDPTQLAAQPDGMIYFLEVTQLAIASTSIRRMLREGRSAKYLLPDAVLELIHRESLYAK</sequence>
<evidence type="ECO:0000259" key="12">
    <source>
        <dbReference type="Pfam" id="PF01467"/>
    </source>
</evidence>
<reference evidence="13" key="1">
    <citation type="submission" date="2023-03" db="EMBL/GenBank/DDBJ databases">
        <authorList>
            <person name="Pearce D."/>
        </authorList>
    </citation>
    <scope>NUCLEOTIDE SEQUENCE</scope>
    <source>
        <strain evidence="13">Mc</strain>
    </source>
</reference>
<dbReference type="GO" id="GO:0009435">
    <property type="term" value="P:NAD+ biosynthetic process"/>
    <property type="evidence" value="ECO:0007669"/>
    <property type="project" value="UniProtKB-UniRule"/>
</dbReference>
<evidence type="ECO:0000256" key="7">
    <source>
        <dbReference type="ARBA" id="ARBA00022741"/>
    </source>
</evidence>
<keyword evidence="7 11" id="KW-0547">Nucleotide-binding</keyword>
<dbReference type="NCBIfam" id="TIGR00482">
    <property type="entry name" value="nicotinate (nicotinamide) nucleotide adenylyltransferase"/>
    <property type="match status" value="1"/>
</dbReference>
<dbReference type="Pfam" id="PF01467">
    <property type="entry name" value="CTP_transf_like"/>
    <property type="match status" value="1"/>
</dbReference>
<comment type="catalytic activity">
    <reaction evidence="10 11">
        <text>nicotinate beta-D-ribonucleotide + ATP + H(+) = deamido-NAD(+) + diphosphate</text>
        <dbReference type="Rhea" id="RHEA:22860"/>
        <dbReference type="ChEBI" id="CHEBI:15378"/>
        <dbReference type="ChEBI" id="CHEBI:30616"/>
        <dbReference type="ChEBI" id="CHEBI:33019"/>
        <dbReference type="ChEBI" id="CHEBI:57502"/>
        <dbReference type="ChEBI" id="CHEBI:58437"/>
        <dbReference type="EC" id="2.7.7.18"/>
    </reaction>
</comment>
<organism evidence="13 14">
    <name type="scientific">Methylococcus capsulatus</name>
    <dbReference type="NCBI Taxonomy" id="414"/>
    <lineage>
        <taxon>Bacteria</taxon>
        <taxon>Pseudomonadati</taxon>
        <taxon>Pseudomonadota</taxon>
        <taxon>Gammaproteobacteria</taxon>
        <taxon>Methylococcales</taxon>
        <taxon>Methylococcaceae</taxon>
        <taxon>Methylococcus</taxon>
    </lineage>
</organism>
<feature type="domain" description="Cytidyltransferase-like" evidence="12">
    <location>
        <begin position="4"/>
        <end position="182"/>
    </location>
</feature>
<dbReference type="RefSeq" id="WP_282213313.1">
    <property type="nucleotide sequence ID" value="NZ_OX458332.1"/>
</dbReference>
<keyword evidence="5 11" id="KW-0808">Transferase</keyword>
<dbReference type="GO" id="GO:0004515">
    <property type="term" value="F:nicotinate-nucleotide adenylyltransferase activity"/>
    <property type="evidence" value="ECO:0007669"/>
    <property type="project" value="UniProtKB-UniRule"/>
</dbReference>
<keyword evidence="4 11" id="KW-0662">Pyridine nucleotide biosynthesis</keyword>
<dbReference type="InterPro" id="IPR005248">
    <property type="entry name" value="NadD/NMNAT"/>
</dbReference>
<accession>A0AA35UF79</accession>
<dbReference type="PANTHER" id="PTHR39321:SF3">
    <property type="entry name" value="PHOSPHOPANTETHEINE ADENYLYLTRANSFERASE"/>
    <property type="match status" value="1"/>
</dbReference>
<evidence type="ECO:0000256" key="1">
    <source>
        <dbReference type="ARBA" id="ARBA00002324"/>
    </source>
</evidence>
<dbReference type="GO" id="GO:0005524">
    <property type="term" value="F:ATP binding"/>
    <property type="evidence" value="ECO:0007669"/>
    <property type="project" value="UniProtKB-KW"/>
</dbReference>
<comment type="pathway">
    <text evidence="2 11">Cofactor biosynthesis; NAD(+) biosynthesis; deamido-NAD(+) from nicotinate D-ribonucleotide: step 1/1.</text>
</comment>
<evidence type="ECO:0000256" key="8">
    <source>
        <dbReference type="ARBA" id="ARBA00022840"/>
    </source>
</evidence>
<dbReference type="NCBIfam" id="NF000839">
    <property type="entry name" value="PRK00071.1-1"/>
    <property type="match status" value="1"/>
</dbReference>
<evidence type="ECO:0000256" key="3">
    <source>
        <dbReference type="ARBA" id="ARBA00009014"/>
    </source>
</evidence>
<name>A0AA35UF79_METCP</name>
<dbReference type="CDD" id="cd02165">
    <property type="entry name" value="NMNAT"/>
    <property type="match status" value="1"/>
</dbReference>
<evidence type="ECO:0000256" key="11">
    <source>
        <dbReference type="HAMAP-Rule" id="MF_00244"/>
    </source>
</evidence>
<dbReference type="Proteomes" id="UP001158598">
    <property type="component" value="Chromosome"/>
</dbReference>
<dbReference type="InterPro" id="IPR014729">
    <property type="entry name" value="Rossmann-like_a/b/a_fold"/>
</dbReference>
<evidence type="ECO:0000256" key="10">
    <source>
        <dbReference type="ARBA" id="ARBA00048721"/>
    </source>
</evidence>
<evidence type="ECO:0000256" key="6">
    <source>
        <dbReference type="ARBA" id="ARBA00022695"/>
    </source>
</evidence>
<proteinExistence type="inferred from homology"/>
<comment type="similarity">
    <text evidence="3 11">Belongs to the NadD family.</text>
</comment>
<dbReference type="EMBL" id="OX458332">
    <property type="protein sequence ID" value="CAI8864361.1"/>
    <property type="molecule type" value="Genomic_DNA"/>
</dbReference>
<dbReference type="InterPro" id="IPR004821">
    <property type="entry name" value="Cyt_trans-like"/>
</dbReference>
<keyword evidence="9 11" id="KW-0520">NAD</keyword>
<evidence type="ECO:0000256" key="4">
    <source>
        <dbReference type="ARBA" id="ARBA00022642"/>
    </source>
</evidence>